<dbReference type="InterPro" id="IPR013783">
    <property type="entry name" value="Ig-like_fold"/>
</dbReference>
<feature type="chain" id="PRO_5002465655" evidence="1">
    <location>
        <begin position="23"/>
        <end position="114"/>
    </location>
</feature>
<keyword evidence="4" id="KW-1185">Reference proteome</keyword>
<dbReference type="PATRIC" id="fig|1359193.3.peg.771"/>
<evidence type="ECO:0000256" key="1">
    <source>
        <dbReference type="SAM" id="SignalP"/>
    </source>
</evidence>
<dbReference type="InterPro" id="IPR016147">
    <property type="entry name" value="Pili_assmbl_chaperone_N"/>
</dbReference>
<dbReference type="SUPFAM" id="SSF49354">
    <property type="entry name" value="PapD-like"/>
    <property type="match status" value="1"/>
</dbReference>
<dbReference type="AlphaFoldDB" id="A0A0F3QB52"/>
<keyword evidence="1" id="KW-0732">Signal</keyword>
<evidence type="ECO:0000313" key="4">
    <source>
        <dbReference type="Proteomes" id="UP000033661"/>
    </source>
</evidence>
<reference evidence="3 4" key="1">
    <citation type="submission" date="2015-02" db="EMBL/GenBank/DDBJ databases">
        <title>Genome Sequencing of Rickettsiales.</title>
        <authorList>
            <person name="Daugherty S.C."/>
            <person name="Su Q."/>
            <person name="Abolude K."/>
            <person name="Beier-Sexton M."/>
            <person name="Carlyon J.A."/>
            <person name="Carter R."/>
            <person name="Day N.P."/>
            <person name="Dumler S.J."/>
            <person name="Dyachenko V."/>
            <person name="Godinez A."/>
            <person name="Kurtti T.J."/>
            <person name="Lichay M."/>
            <person name="Mullins K.E."/>
            <person name="Ott S."/>
            <person name="Pappas-Brown V."/>
            <person name="Paris D.H."/>
            <person name="Patel P."/>
            <person name="Richards A.L."/>
            <person name="Sadzewicz L."/>
            <person name="Sears K."/>
            <person name="Seidman D."/>
            <person name="Sengamalay N."/>
            <person name="Stenos J."/>
            <person name="Tallon L.J."/>
            <person name="Vincent G."/>
            <person name="Fraser C.M."/>
            <person name="Munderloh U."/>
            <person name="Dunning-Hotopp J.C."/>
        </authorList>
    </citation>
    <scope>NUCLEOTIDE SEQUENCE [LARGE SCALE GENOMIC DNA]</scope>
    <source>
        <strain evidence="3 4">RML An4</strain>
    </source>
</reference>
<feature type="domain" description="Pili assembly chaperone N-terminal" evidence="2">
    <location>
        <begin position="26"/>
        <end position="107"/>
    </location>
</feature>
<dbReference type="RefSeq" id="WP_011477639.1">
    <property type="nucleotide sequence ID" value="NZ_LAOI01000001.1"/>
</dbReference>
<dbReference type="Pfam" id="PF00345">
    <property type="entry name" value="PapD_N"/>
    <property type="match status" value="1"/>
</dbReference>
<dbReference type="EMBL" id="LAOI01000001">
    <property type="protein sequence ID" value="KJV89810.1"/>
    <property type="molecule type" value="Genomic_DNA"/>
</dbReference>
<gene>
    <name evidence="3" type="ORF">RBEAN4_0795</name>
</gene>
<evidence type="ECO:0000259" key="2">
    <source>
        <dbReference type="Pfam" id="PF00345"/>
    </source>
</evidence>
<name>A0A0F3QB52_RICBE</name>
<comment type="caution">
    <text evidence="3">The sequence shown here is derived from an EMBL/GenBank/DDBJ whole genome shotgun (WGS) entry which is preliminary data.</text>
</comment>
<feature type="signal peptide" evidence="1">
    <location>
        <begin position="1"/>
        <end position="22"/>
    </location>
</feature>
<dbReference type="Gene3D" id="2.60.40.10">
    <property type="entry name" value="Immunoglobulins"/>
    <property type="match status" value="1"/>
</dbReference>
<accession>A0A0F3QB52</accession>
<dbReference type="GO" id="GO:0030288">
    <property type="term" value="C:outer membrane-bounded periplasmic space"/>
    <property type="evidence" value="ECO:0007669"/>
    <property type="project" value="InterPro"/>
</dbReference>
<protein>
    <submittedName>
        <fullName evidence="3">Gram-negative pili assembly chaperone, N-terminal domain protein</fullName>
    </submittedName>
</protein>
<sequence length="114" mass="13303">MLKKYFNLVIFSLVLFSNLSSAANFTIMPVKININKNDKIATIKLQNNDLMERSFQLTVLKREYENGKEEYKETKDLIATPLMFPVQGGKIQIIRIAVKDKKMFPQQKMLIEFL</sequence>
<proteinExistence type="predicted"/>
<dbReference type="GO" id="GO:0071555">
    <property type="term" value="P:cell wall organization"/>
    <property type="evidence" value="ECO:0007669"/>
    <property type="project" value="InterPro"/>
</dbReference>
<evidence type="ECO:0000313" key="3">
    <source>
        <dbReference type="EMBL" id="KJV89810.1"/>
    </source>
</evidence>
<dbReference type="Proteomes" id="UP000033661">
    <property type="component" value="Unassembled WGS sequence"/>
</dbReference>
<dbReference type="InterPro" id="IPR008962">
    <property type="entry name" value="PapD-like_sf"/>
</dbReference>
<organism evidence="3 4">
    <name type="scientific">Rickettsia bellii str. RML An4</name>
    <dbReference type="NCBI Taxonomy" id="1359193"/>
    <lineage>
        <taxon>Bacteria</taxon>
        <taxon>Pseudomonadati</taxon>
        <taxon>Pseudomonadota</taxon>
        <taxon>Alphaproteobacteria</taxon>
        <taxon>Rickettsiales</taxon>
        <taxon>Rickettsiaceae</taxon>
        <taxon>Rickettsieae</taxon>
        <taxon>Rickettsia</taxon>
        <taxon>belli group</taxon>
    </lineage>
</organism>